<name>A0A6A6CC13_ZASCE</name>
<sequence>MSTTKFTKILTKARVGTVKRNGQDVAVSVATRTDKWFRPTEMIQTQGPRFIAVIEKNPDKITPGTKEAILRDIEHSSEEDPKVHFSAILMPQVAPDNEIPENGQSAYFYTEK</sequence>
<keyword evidence="2" id="KW-1185">Reference proteome</keyword>
<evidence type="ECO:0000313" key="1">
    <source>
        <dbReference type="EMBL" id="KAF2163452.1"/>
    </source>
</evidence>
<organism evidence="1 2">
    <name type="scientific">Zasmidium cellare ATCC 36951</name>
    <dbReference type="NCBI Taxonomy" id="1080233"/>
    <lineage>
        <taxon>Eukaryota</taxon>
        <taxon>Fungi</taxon>
        <taxon>Dikarya</taxon>
        <taxon>Ascomycota</taxon>
        <taxon>Pezizomycotina</taxon>
        <taxon>Dothideomycetes</taxon>
        <taxon>Dothideomycetidae</taxon>
        <taxon>Mycosphaerellales</taxon>
        <taxon>Mycosphaerellaceae</taxon>
        <taxon>Zasmidium</taxon>
    </lineage>
</organism>
<proteinExistence type="predicted"/>
<evidence type="ECO:0000313" key="2">
    <source>
        <dbReference type="Proteomes" id="UP000799537"/>
    </source>
</evidence>
<dbReference type="EMBL" id="ML993608">
    <property type="protein sequence ID" value="KAF2163452.1"/>
    <property type="molecule type" value="Genomic_DNA"/>
</dbReference>
<gene>
    <name evidence="1" type="ORF">M409DRAFT_26066</name>
</gene>
<reference evidence="1" key="1">
    <citation type="journal article" date="2020" name="Stud. Mycol.">
        <title>101 Dothideomycetes genomes: a test case for predicting lifestyles and emergence of pathogens.</title>
        <authorList>
            <person name="Haridas S."/>
            <person name="Albert R."/>
            <person name="Binder M."/>
            <person name="Bloem J."/>
            <person name="Labutti K."/>
            <person name="Salamov A."/>
            <person name="Andreopoulos B."/>
            <person name="Baker S."/>
            <person name="Barry K."/>
            <person name="Bills G."/>
            <person name="Bluhm B."/>
            <person name="Cannon C."/>
            <person name="Castanera R."/>
            <person name="Culley D."/>
            <person name="Daum C."/>
            <person name="Ezra D."/>
            <person name="Gonzalez J."/>
            <person name="Henrissat B."/>
            <person name="Kuo A."/>
            <person name="Liang C."/>
            <person name="Lipzen A."/>
            <person name="Lutzoni F."/>
            <person name="Magnuson J."/>
            <person name="Mondo S."/>
            <person name="Nolan M."/>
            <person name="Ohm R."/>
            <person name="Pangilinan J."/>
            <person name="Park H.-J."/>
            <person name="Ramirez L."/>
            <person name="Alfaro M."/>
            <person name="Sun H."/>
            <person name="Tritt A."/>
            <person name="Yoshinaga Y."/>
            <person name="Zwiers L.-H."/>
            <person name="Turgeon B."/>
            <person name="Goodwin S."/>
            <person name="Spatafora J."/>
            <person name="Crous P."/>
            <person name="Grigoriev I."/>
        </authorList>
    </citation>
    <scope>NUCLEOTIDE SEQUENCE</scope>
    <source>
        <strain evidence="1">ATCC 36951</strain>
    </source>
</reference>
<dbReference type="RefSeq" id="XP_033664341.1">
    <property type="nucleotide sequence ID" value="XM_033807944.1"/>
</dbReference>
<protein>
    <submittedName>
        <fullName evidence="1">Uncharacterized protein</fullName>
    </submittedName>
</protein>
<accession>A0A6A6CC13</accession>
<dbReference type="GeneID" id="54561216"/>
<dbReference type="AlphaFoldDB" id="A0A6A6CC13"/>
<dbReference type="Proteomes" id="UP000799537">
    <property type="component" value="Unassembled WGS sequence"/>
</dbReference>
<dbReference type="OrthoDB" id="5199918at2759"/>